<evidence type="ECO:0000313" key="2">
    <source>
        <dbReference type="Proteomes" id="UP000324800"/>
    </source>
</evidence>
<protein>
    <submittedName>
        <fullName evidence="1">Uncharacterized protein</fullName>
    </submittedName>
</protein>
<dbReference type="Proteomes" id="UP000324800">
    <property type="component" value="Unassembled WGS sequence"/>
</dbReference>
<organism evidence="1 2">
    <name type="scientific">Streblomastix strix</name>
    <dbReference type="NCBI Taxonomy" id="222440"/>
    <lineage>
        <taxon>Eukaryota</taxon>
        <taxon>Metamonada</taxon>
        <taxon>Preaxostyla</taxon>
        <taxon>Oxymonadida</taxon>
        <taxon>Streblomastigidae</taxon>
        <taxon>Streblomastix</taxon>
    </lineage>
</organism>
<dbReference type="EMBL" id="SNRW01024871">
    <property type="protein sequence ID" value="KAA6361934.1"/>
    <property type="molecule type" value="Genomic_DNA"/>
</dbReference>
<accession>A0A5J4TUJ4</accession>
<name>A0A5J4TUJ4_9EUKA</name>
<proteinExistence type="predicted"/>
<dbReference type="AlphaFoldDB" id="A0A5J4TUJ4"/>
<evidence type="ECO:0000313" key="1">
    <source>
        <dbReference type="EMBL" id="KAA6361934.1"/>
    </source>
</evidence>
<gene>
    <name evidence="1" type="ORF">EZS28_042538</name>
</gene>
<comment type="caution">
    <text evidence="1">The sequence shown here is derived from an EMBL/GenBank/DDBJ whole genome shotgun (WGS) entry which is preliminary data.</text>
</comment>
<reference evidence="1 2" key="1">
    <citation type="submission" date="2019-03" db="EMBL/GenBank/DDBJ databases">
        <title>Single cell metagenomics reveals metabolic interactions within the superorganism composed of flagellate Streblomastix strix and complex community of Bacteroidetes bacteria on its surface.</title>
        <authorList>
            <person name="Treitli S.C."/>
            <person name="Kolisko M."/>
            <person name="Husnik F."/>
            <person name="Keeling P."/>
            <person name="Hampl V."/>
        </authorList>
    </citation>
    <scope>NUCLEOTIDE SEQUENCE [LARGE SCALE GENOMIC DNA]</scope>
    <source>
        <strain evidence="1">ST1C</strain>
    </source>
</reference>
<sequence>MQIPEADRQLLPPLSTQDICASGFKLQVPEFRELGKLTIQFFLEGNLFESLIESVSRLVQALSQAECANLGRN</sequence>